<comment type="function">
    <text evidence="9">Catalyzes the phospholipid dependent N-acylation of the N-terminal cysteine of apolipoprotein, the last step in lipoprotein maturation.</text>
</comment>
<dbReference type="EMBL" id="DSFP01000027">
    <property type="protein sequence ID" value="HEW45473.1"/>
    <property type="molecule type" value="Genomic_DNA"/>
</dbReference>
<evidence type="ECO:0000313" key="11">
    <source>
        <dbReference type="EMBL" id="HEW45473.1"/>
    </source>
</evidence>
<feature type="transmembrane region" description="Helical" evidence="9">
    <location>
        <begin position="154"/>
        <end position="174"/>
    </location>
</feature>
<feature type="domain" description="CN hydrolase" evidence="10">
    <location>
        <begin position="214"/>
        <end position="451"/>
    </location>
</feature>
<dbReference type="PANTHER" id="PTHR38686:SF1">
    <property type="entry name" value="APOLIPOPROTEIN N-ACYLTRANSFERASE"/>
    <property type="match status" value="1"/>
</dbReference>
<dbReference type="HAMAP" id="MF_01148">
    <property type="entry name" value="Lnt"/>
    <property type="match status" value="1"/>
</dbReference>
<dbReference type="GO" id="GO:0042158">
    <property type="term" value="P:lipoprotein biosynthetic process"/>
    <property type="evidence" value="ECO:0007669"/>
    <property type="project" value="UniProtKB-UniRule"/>
</dbReference>
<feature type="transmembrane region" description="Helical" evidence="9">
    <location>
        <begin position="32"/>
        <end position="60"/>
    </location>
</feature>
<keyword evidence="5 9" id="KW-0812">Transmembrane</keyword>
<comment type="caution">
    <text evidence="9">Lacks conserved residue(s) required for the propagation of feature annotation.</text>
</comment>
<evidence type="ECO:0000256" key="1">
    <source>
        <dbReference type="ARBA" id="ARBA00004651"/>
    </source>
</evidence>
<organism evidence="11">
    <name type="scientific">Hydrogenobacter sp</name>
    <dbReference type="NCBI Taxonomy" id="2152829"/>
    <lineage>
        <taxon>Bacteria</taxon>
        <taxon>Pseudomonadati</taxon>
        <taxon>Aquificota</taxon>
        <taxon>Aquificia</taxon>
        <taxon>Aquificales</taxon>
        <taxon>Aquificaceae</taxon>
        <taxon>Hydrogenobacter</taxon>
    </lineage>
</organism>
<keyword evidence="4 9" id="KW-0808">Transferase</keyword>
<dbReference type="InterPro" id="IPR004563">
    <property type="entry name" value="Apolipo_AcylTrfase"/>
</dbReference>
<dbReference type="Gene3D" id="3.60.110.10">
    <property type="entry name" value="Carbon-nitrogen hydrolase"/>
    <property type="match status" value="1"/>
</dbReference>
<evidence type="ECO:0000259" key="10">
    <source>
        <dbReference type="PROSITE" id="PS50263"/>
    </source>
</evidence>
<keyword evidence="6 9" id="KW-1133">Transmembrane helix</keyword>
<dbReference type="InterPro" id="IPR036526">
    <property type="entry name" value="C-N_Hydrolase_sf"/>
</dbReference>
<dbReference type="PANTHER" id="PTHR38686">
    <property type="entry name" value="APOLIPOPROTEIN N-ACYLTRANSFERASE"/>
    <property type="match status" value="1"/>
</dbReference>
<dbReference type="GO" id="GO:0016410">
    <property type="term" value="F:N-acyltransferase activity"/>
    <property type="evidence" value="ECO:0007669"/>
    <property type="project" value="UniProtKB-UniRule"/>
</dbReference>
<evidence type="ECO:0000256" key="4">
    <source>
        <dbReference type="ARBA" id="ARBA00022679"/>
    </source>
</evidence>
<keyword evidence="8 9" id="KW-0012">Acyltransferase</keyword>
<comment type="similarity">
    <text evidence="2 9">Belongs to the CN hydrolase family. Apolipoprotein N-acyltransferase subfamily.</text>
</comment>
<dbReference type="Pfam" id="PF20154">
    <property type="entry name" value="LNT_N"/>
    <property type="match status" value="1"/>
</dbReference>
<dbReference type="SUPFAM" id="SSF56317">
    <property type="entry name" value="Carbon-nitrogen hydrolase"/>
    <property type="match status" value="1"/>
</dbReference>
<dbReference type="GO" id="GO:0005886">
    <property type="term" value="C:plasma membrane"/>
    <property type="evidence" value="ECO:0007669"/>
    <property type="project" value="UniProtKB-SubCell"/>
</dbReference>
<keyword evidence="11" id="KW-0449">Lipoprotein</keyword>
<evidence type="ECO:0000256" key="7">
    <source>
        <dbReference type="ARBA" id="ARBA00023136"/>
    </source>
</evidence>
<comment type="caution">
    <text evidence="11">The sequence shown here is derived from an EMBL/GenBank/DDBJ whole genome shotgun (WGS) entry which is preliminary data.</text>
</comment>
<evidence type="ECO:0000256" key="8">
    <source>
        <dbReference type="ARBA" id="ARBA00023315"/>
    </source>
</evidence>
<proteinExistence type="inferred from homology"/>
<dbReference type="EC" id="2.3.1.269" evidence="9"/>
<keyword evidence="3 9" id="KW-1003">Cell membrane</keyword>
<keyword evidence="7 9" id="KW-0472">Membrane</keyword>
<protein>
    <recommendedName>
        <fullName evidence="9">Apolipoprotein N-acyltransferase</fullName>
        <shortName evidence="9">ALP N-acyltransferase</shortName>
        <ecNumber evidence="9">2.3.1.269</ecNumber>
    </recommendedName>
</protein>
<evidence type="ECO:0000256" key="5">
    <source>
        <dbReference type="ARBA" id="ARBA00022692"/>
    </source>
</evidence>
<evidence type="ECO:0000256" key="2">
    <source>
        <dbReference type="ARBA" id="ARBA00010065"/>
    </source>
</evidence>
<sequence>MWNSSYKYLFWKVILSLFTGFTLYLPFSKYELWPLAFFVLVALLRFQDAIFWLLTGFFFFFLSLRCASIAAIEFGGVNPFLFYTLFTLFALFLSLYQFYLPIKLWQTLFKRFLWALPFLYVFFELLRSYFPYGGFPWLILGSLSVYMPIIKDSLLYTNLYIHSLFLLLTSLFLLQKRFKALFFLWIVFFVMGLLAIKEKEDKLREAKTVRVALVQTAVPQKDKLNREAFRRHSEDITGLVEKAIKDRPQLVILPESALYFFFSEEEDDYNIRLKDLSIKVPILVGLIDIREGMRPYNSAYLLAEGRAVDYYDKVRLFPIGEYMPQPFGFLKEFFPAIGGIDYVSGDRIRPLEYKGISVATPICFEVAYFDLVKSLSKKANFIAVLTNDGWFKNSDCTHQHYLWGRIRALETGKYVLWVNNSSDTGFIDPYGRPIKRMSYMEKGVVVYEVKAVQ</sequence>
<dbReference type="NCBIfam" id="TIGR00546">
    <property type="entry name" value="lnt"/>
    <property type="match status" value="1"/>
</dbReference>
<dbReference type="PROSITE" id="PS50263">
    <property type="entry name" value="CN_HYDROLASE"/>
    <property type="match status" value="1"/>
</dbReference>
<dbReference type="InterPro" id="IPR003010">
    <property type="entry name" value="C-N_Hydrolase"/>
</dbReference>
<comment type="pathway">
    <text evidence="9">Protein modification; lipoprotein biosynthesis (N-acyl transfer).</text>
</comment>
<name>A0A7C2ZN82_9AQUI</name>
<dbReference type="AlphaFoldDB" id="A0A7C2ZN82"/>
<dbReference type="InterPro" id="IPR045378">
    <property type="entry name" value="LNT_N"/>
</dbReference>
<evidence type="ECO:0000256" key="6">
    <source>
        <dbReference type="ARBA" id="ARBA00022989"/>
    </source>
</evidence>
<dbReference type="Pfam" id="PF00795">
    <property type="entry name" value="CN_hydrolase"/>
    <property type="match status" value="1"/>
</dbReference>
<evidence type="ECO:0000256" key="3">
    <source>
        <dbReference type="ARBA" id="ARBA00022475"/>
    </source>
</evidence>
<gene>
    <name evidence="9 11" type="primary">lnt</name>
    <name evidence="11" type="ORF">ENO47_02205</name>
</gene>
<accession>A0A7C2ZN82</accession>
<comment type="catalytic activity">
    <reaction evidence="9">
        <text>N-terminal S-1,2-diacyl-sn-glyceryl-L-cysteinyl-[lipoprotein] + a glycerophospholipid = N-acyl-S-1,2-diacyl-sn-glyceryl-L-cysteinyl-[lipoprotein] + a 2-acyl-sn-glycero-3-phospholipid + H(+)</text>
        <dbReference type="Rhea" id="RHEA:48228"/>
        <dbReference type="Rhea" id="RHEA-COMP:14681"/>
        <dbReference type="Rhea" id="RHEA-COMP:14684"/>
        <dbReference type="ChEBI" id="CHEBI:15378"/>
        <dbReference type="ChEBI" id="CHEBI:136912"/>
        <dbReference type="ChEBI" id="CHEBI:140656"/>
        <dbReference type="ChEBI" id="CHEBI:140657"/>
        <dbReference type="ChEBI" id="CHEBI:140660"/>
        <dbReference type="EC" id="2.3.1.269"/>
    </reaction>
</comment>
<reference evidence="11" key="1">
    <citation type="journal article" date="2020" name="mSystems">
        <title>Genome- and Community-Level Interaction Insights into Carbon Utilization and Element Cycling Functions of Hydrothermarchaeota in Hydrothermal Sediment.</title>
        <authorList>
            <person name="Zhou Z."/>
            <person name="Liu Y."/>
            <person name="Xu W."/>
            <person name="Pan J."/>
            <person name="Luo Z.H."/>
            <person name="Li M."/>
        </authorList>
    </citation>
    <scope>NUCLEOTIDE SEQUENCE [LARGE SCALE GENOMIC DNA]</scope>
    <source>
        <strain evidence="11">SpSt-132</strain>
    </source>
</reference>
<comment type="subcellular location">
    <subcellularLocation>
        <location evidence="1 9">Cell membrane</location>
        <topology evidence="1 9">Multi-pass membrane protein</topology>
    </subcellularLocation>
</comment>
<evidence type="ECO:0000256" key="9">
    <source>
        <dbReference type="HAMAP-Rule" id="MF_01148"/>
    </source>
</evidence>
<feature type="transmembrane region" description="Helical" evidence="9">
    <location>
        <begin position="80"/>
        <end position="100"/>
    </location>
</feature>
<dbReference type="CDD" id="cd07571">
    <property type="entry name" value="ALP_N-acyl_transferase"/>
    <property type="match status" value="1"/>
</dbReference>
<dbReference type="UniPathway" id="UPA00666"/>
<feature type="transmembrane region" description="Helical" evidence="9">
    <location>
        <begin position="180"/>
        <end position="196"/>
    </location>
</feature>